<feature type="compositionally biased region" description="Polar residues" evidence="7">
    <location>
        <begin position="69"/>
        <end position="84"/>
    </location>
</feature>
<evidence type="ECO:0000256" key="2">
    <source>
        <dbReference type="ARBA" id="ARBA00007727"/>
    </source>
</evidence>
<dbReference type="GO" id="GO:0016413">
    <property type="term" value="F:O-acetyltransferase activity"/>
    <property type="evidence" value="ECO:0007669"/>
    <property type="project" value="InterPro"/>
</dbReference>
<dbReference type="InterPro" id="IPR029962">
    <property type="entry name" value="TBL"/>
</dbReference>
<dbReference type="InterPro" id="IPR026057">
    <property type="entry name" value="TBL_C"/>
</dbReference>
<dbReference type="GO" id="GO:0016020">
    <property type="term" value="C:membrane"/>
    <property type="evidence" value="ECO:0007669"/>
    <property type="project" value="UniProtKB-SubCell"/>
</dbReference>
<feature type="domain" description="Trichome birefringence-like N-terminal" evidence="9">
    <location>
        <begin position="149"/>
        <end position="202"/>
    </location>
</feature>
<feature type="compositionally biased region" description="Polar residues" evidence="7">
    <location>
        <begin position="120"/>
        <end position="129"/>
    </location>
</feature>
<evidence type="ECO:0000256" key="6">
    <source>
        <dbReference type="ARBA" id="ARBA00023136"/>
    </source>
</evidence>
<dbReference type="AlphaFoldDB" id="A0A4Y7JFI5"/>
<evidence type="ECO:0000313" key="10">
    <source>
        <dbReference type="EMBL" id="RZC59286.1"/>
    </source>
</evidence>
<proteinExistence type="inferred from homology"/>
<comment type="subcellular location">
    <subcellularLocation>
        <location evidence="1">Membrane</location>
        <topology evidence="1">Single-pass membrane protein</topology>
    </subcellularLocation>
</comment>
<evidence type="ECO:0000256" key="1">
    <source>
        <dbReference type="ARBA" id="ARBA00004167"/>
    </source>
</evidence>
<dbReference type="PANTHER" id="PTHR32285:SF208">
    <property type="entry name" value="PROTEIN TRICHOME BIREFRINGENCE-LIKE 2"/>
    <property type="match status" value="1"/>
</dbReference>
<dbReference type="PANTHER" id="PTHR32285">
    <property type="entry name" value="PROTEIN TRICHOME BIREFRINGENCE-LIKE 9-RELATED"/>
    <property type="match status" value="1"/>
</dbReference>
<name>A0A4Y7JFI5_PAPSO</name>
<dbReference type="OMA" id="MDQNSTA"/>
<feature type="region of interest" description="Disordered" evidence="7">
    <location>
        <begin position="67"/>
        <end position="147"/>
    </location>
</feature>
<evidence type="ECO:0000259" key="9">
    <source>
        <dbReference type="Pfam" id="PF14416"/>
    </source>
</evidence>
<dbReference type="Pfam" id="PF13839">
    <property type="entry name" value="PC-Esterase"/>
    <property type="match status" value="1"/>
</dbReference>
<comment type="similarity">
    <text evidence="2">Belongs to the PC-esterase family. TBL subfamily.</text>
</comment>
<dbReference type="GO" id="GO:0005794">
    <property type="term" value="C:Golgi apparatus"/>
    <property type="evidence" value="ECO:0007669"/>
    <property type="project" value="TreeGrafter"/>
</dbReference>
<evidence type="ECO:0000256" key="3">
    <source>
        <dbReference type="ARBA" id="ARBA00022692"/>
    </source>
</evidence>
<dbReference type="EMBL" id="CM010718">
    <property type="protein sequence ID" value="RZC59286.1"/>
    <property type="molecule type" value="Genomic_DNA"/>
</dbReference>
<keyword evidence="6" id="KW-0472">Membrane</keyword>
<dbReference type="Proteomes" id="UP000316621">
    <property type="component" value="Chromosome 4"/>
</dbReference>
<organism evidence="10 11">
    <name type="scientific">Papaver somniferum</name>
    <name type="common">Opium poppy</name>
    <dbReference type="NCBI Taxonomy" id="3469"/>
    <lineage>
        <taxon>Eukaryota</taxon>
        <taxon>Viridiplantae</taxon>
        <taxon>Streptophyta</taxon>
        <taxon>Embryophyta</taxon>
        <taxon>Tracheophyta</taxon>
        <taxon>Spermatophyta</taxon>
        <taxon>Magnoliopsida</taxon>
        <taxon>Ranunculales</taxon>
        <taxon>Papaveraceae</taxon>
        <taxon>Papaveroideae</taxon>
        <taxon>Papaver</taxon>
    </lineage>
</organism>
<feature type="compositionally biased region" description="Polar residues" evidence="7">
    <location>
        <begin position="93"/>
        <end position="107"/>
    </location>
</feature>
<evidence type="ECO:0000256" key="7">
    <source>
        <dbReference type="SAM" id="MobiDB-lite"/>
    </source>
</evidence>
<dbReference type="Gramene" id="RZC59286">
    <property type="protein sequence ID" value="RZC59286"/>
    <property type="gene ID" value="C5167_006590"/>
</dbReference>
<keyword evidence="11" id="KW-1185">Reference proteome</keyword>
<evidence type="ECO:0000259" key="8">
    <source>
        <dbReference type="Pfam" id="PF13839"/>
    </source>
</evidence>
<feature type="domain" description="Trichome birefringence-like C-terminal" evidence="8">
    <location>
        <begin position="203"/>
        <end position="483"/>
    </location>
</feature>
<accession>A0A4Y7JFI5</accession>
<evidence type="ECO:0000256" key="5">
    <source>
        <dbReference type="ARBA" id="ARBA00022989"/>
    </source>
</evidence>
<keyword evidence="4" id="KW-0735">Signal-anchor</keyword>
<keyword evidence="5" id="KW-1133">Transmembrane helix</keyword>
<keyword evidence="3" id="KW-0812">Transmembrane</keyword>
<evidence type="ECO:0000313" key="11">
    <source>
        <dbReference type="Proteomes" id="UP000316621"/>
    </source>
</evidence>
<protein>
    <submittedName>
        <fullName evidence="10">Uncharacterized protein</fullName>
    </submittedName>
</protein>
<sequence length="490" mass="56336">MEFMKLPFPEQFSHWFSLKTKGFRTSNNLNRGNSSSLLFSSTSSNSSNNRNFSDFDLGKLGKAHDRIQGNVSEGSKNSSFLSSTGGRGDNSHEGNVSEGSKNATFLSSIGEEQRTHEGNFTEQKTNESLVNEGDDNSTSSSSINDEGKKKCDIYNGKWVRDEKVPYYPVGSCPYIERSFNCHINGRRNDDYLKWRWQPDECDIPRLNVTDFLERLRGKRITFVGDSLNRNMWESLVCILRHGITNKSRVHEILGRTSYRGHELYDFRFEAMQDYNCSVQYVSAPFLVKETYTKHPKLRLDVMDLTTSKFREADVIVFNTGHWWNHEKTSKGENYYQEGPHVYQKLEVLEAFEKALSTWGKWIDDNIDTNRTQVIFRGYSVAHFKGGQWNSGGHCHKETKPTFNASNLAQYVKKMEIEESVLQQMKTPVTYMNISRLTDYRKDGHPSVYGKNYKTDQERAAAVQDCSHWCLPGVPDTWNELLYASLLKIGT</sequence>
<dbReference type="Pfam" id="PF14416">
    <property type="entry name" value="PMR5N"/>
    <property type="match status" value="1"/>
</dbReference>
<gene>
    <name evidence="10" type="ORF">C5167_006590</name>
</gene>
<dbReference type="InterPro" id="IPR025846">
    <property type="entry name" value="TBL_N"/>
</dbReference>
<evidence type="ECO:0000256" key="4">
    <source>
        <dbReference type="ARBA" id="ARBA00022968"/>
    </source>
</evidence>
<reference evidence="10 11" key="1">
    <citation type="journal article" date="2018" name="Science">
        <title>The opium poppy genome and morphinan production.</title>
        <authorList>
            <person name="Guo L."/>
            <person name="Winzer T."/>
            <person name="Yang X."/>
            <person name="Li Y."/>
            <person name="Ning Z."/>
            <person name="He Z."/>
            <person name="Teodor R."/>
            <person name="Lu Y."/>
            <person name="Bowser T.A."/>
            <person name="Graham I.A."/>
            <person name="Ye K."/>
        </authorList>
    </citation>
    <scope>NUCLEOTIDE SEQUENCE [LARGE SCALE GENOMIC DNA]</scope>
    <source>
        <strain evidence="11">cv. HN1</strain>
        <tissue evidence="10">Leaves</tissue>
    </source>
</reference>